<evidence type="ECO:0000256" key="1">
    <source>
        <dbReference type="SAM" id="Phobius"/>
    </source>
</evidence>
<gene>
    <name evidence="2" type="ORF">CL943_00875</name>
</gene>
<name>A0A2D6M091_9ARCH</name>
<dbReference type="Proteomes" id="UP000226592">
    <property type="component" value="Unassembled WGS sequence"/>
</dbReference>
<evidence type="ECO:0000313" key="3">
    <source>
        <dbReference type="Proteomes" id="UP000226592"/>
    </source>
</evidence>
<accession>A0A2D6M091</accession>
<evidence type="ECO:0000313" key="2">
    <source>
        <dbReference type="EMBL" id="MAG21844.1"/>
    </source>
</evidence>
<keyword evidence="1" id="KW-1133">Transmembrane helix</keyword>
<organism evidence="2 3">
    <name type="scientific">Candidatus Iainarchaeum sp</name>
    <dbReference type="NCBI Taxonomy" id="3101447"/>
    <lineage>
        <taxon>Archaea</taxon>
        <taxon>Candidatus Iainarchaeota</taxon>
        <taxon>Candidatus Iainarchaeia</taxon>
        <taxon>Candidatus Iainarchaeales</taxon>
        <taxon>Candidatus Iainarchaeaceae</taxon>
        <taxon>Candidatus Iainarchaeum</taxon>
    </lineage>
</organism>
<feature type="transmembrane region" description="Helical" evidence="1">
    <location>
        <begin position="43"/>
        <end position="63"/>
    </location>
</feature>
<proteinExistence type="predicted"/>
<dbReference type="AlphaFoldDB" id="A0A2D6M091"/>
<keyword evidence="1" id="KW-0472">Membrane</keyword>
<dbReference type="EMBL" id="NZBU01000003">
    <property type="protein sequence ID" value="MAG21844.1"/>
    <property type="molecule type" value="Genomic_DNA"/>
</dbReference>
<comment type="caution">
    <text evidence="2">The sequence shown here is derived from an EMBL/GenBank/DDBJ whole genome shotgun (WGS) entry which is preliminary data.</text>
</comment>
<protein>
    <submittedName>
        <fullName evidence="2">Uncharacterized protein</fullName>
    </submittedName>
</protein>
<sequence>MSDIPVDAENVCLNGEVVPITEEEPEEQTPPTGFFSFASLPSMGLWLALLLAIIGMVATILRIRKKK</sequence>
<reference evidence="3" key="1">
    <citation type="submission" date="2017-09" db="EMBL/GenBank/DDBJ databases">
        <title>The Reconstruction of 2,631 Draft Metagenome-Assembled Genomes from the Global Oceans.</title>
        <authorList>
            <person name="Tully B.J."/>
            <person name="Graham E.D."/>
            <person name="Heidelberg J.F."/>
        </authorList>
    </citation>
    <scope>NUCLEOTIDE SEQUENCE [LARGE SCALE GENOMIC DNA]</scope>
</reference>
<keyword evidence="1" id="KW-0812">Transmembrane</keyword>